<organism evidence="2 3">
    <name type="scientific">Actinomadura livida</name>
    <dbReference type="NCBI Taxonomy" id="79909"/>
    <lineage>
        <taxon>Bacteria</taxon>
        <taxon>Bacillati</taxon>
        <taxon>Actinomycetota</taxon>
        <taxon>Actinomycetes</taxon>
        <taxon>Streptosporangiales</taxon>
        <taxon>Thermomonosporaceae</taxon>
        <taxon>Actinomadura</taxon>
    </lineage>
</organism>
<dbReference type="InterPro" id="IPR001387">
    <property type="entry name" value="Cro/C1-type_HTH"/>
</dbReference>
<dbReference type="SMART" id="SM00530">
    <property type="entry name" value="HTH_XRE"/>
    <property type="match status" value="1"/>
</dbReference>
<dbReference type="AlphaFoldDB" id="A0A7W7N0E4"/>
<sequence>MHLFRHSTYAIRHTSWKLLVIVGSGIGFIEFDTCGGQLVVNRKRLDPTESTAALFGAKLRKLRDEAGLSQAQLAEAIGYSNDTISKVETAAQAPSPQLAEHIDAHFGTGDTFQELQPLAAKEGIPTFFRPYADLESGANSIRVYEPVVVTGLLQIEEYARAVLSPGQHVNTIDLAVDARMNRQRVLERKEPPWVVIVMLESVIRKEVGDREITKAQLARVLELSNEPYINILVVPDGAQVFPAAGFTLFTLDDDPEIAFVESAGGTGRVIEPAPRVAELRRLWDLIVGSALTDVASQNLIREVMEGL</sequence>
<dbReference type="InterPro" id="IPR043917">
    <property type="entry name" value="DUF5753"/>
</dbReference>
<dbReference type="Pfam" id="PF19054">
    <property type="entry name" value="DUF5753"/>
    <property type="match status" value="1"/>
</dbReference>
<proteinExistence type="predicted"/>
<evidence type="ECO:0000259" key="1">
    <source>
        <dbReference type="PROSITE" id="PS50943"/>
    </source>
</evidence>
<dbReference type="SUPFAM" id="SSF47413">
    <property type="entry name" value="lambda repressor-like DNA-binding domains"/>
    <property type="match status" value="1"/>
</dbReference>
<name>A0A7W7N0E4_9ACTN</name>
<dbReference type="PROSITE" id="PS50943">
    <property type="entry name" value="HTH_CROC1"/>
    <property type="match status" value="1"/>
</dbReference>
<dbReference type="Pfam" id="PF13560">
    <property type="entry name" value="HTH_31"/>
    <property type="match status" value="1"/>
</dbReference>
<dbReference type="CDD" id="cd00093">
    <property type="entry name" value="HTH_XRE"/>
    <property type="match status" value="1"/>
</dbReference>
<dbReference type="Proteomes" id="UP000549343">
    <property type="component" value="Unassembled WGS sequence"/>
</dbReference>
<dbReference type="RefSeq" id="WP_184888692.1">
    <property type="nucleotide sequence ID" value="NZ_BAAAHD010000005.1"/>
</dbReference>
<dbReference type="EMBL" id="JACHMV010000001">
    <property type="protein sequence ID" value="MBB4777921.1"/>
    <property type="molecule type" value="Genomic_DNA"/>
</dbReference>
<feature type="domain" description="HTH cro/C1-type" evidence="1">
    <location>
        <begin position="59"/>
        <end position="115"/>
    </location>
</feature>
<dbReference type="GO" id="GO:0003677">
    <property type="term" value="F:DNA binding"/>
    <property type="evidence" value="ECO:0007669"/>
    <property type="project" value="InterPro"/>
</dbReference>
<dbReference type="InterPro" id="IPR010982">
    <property type="entry name" value="Lambda_DNA-bd_dom_sf"/>
</dbReference>
<reference evidence="2 3" key="1">
    <citation type="submission" date="2020-08" db="EMBL/GenBank/DDBJ databases">
        <title>Sequencing the genomes of 1000 actinobacteria strains.</title>
        <authorList>
            <person name="Klenk H.-P."/>
        </authorList>
    </citation>
    <scope>NUCLEOTIDE SEQUENCE [LARGE SCALE GENOMIC DNA]</scope>
    <source>
        <strain evidence="2 3">DSM 44772</strain>
    </source>
</reference>
<dbReference type="Gene3D" id="1.10.260.40">
    <property type="entry name" value="lambda repressor-like DNA-binding domains"/>
    <property type="match status" value="1"/>
</dbReference>
<evidence type="ECO:0000313" key="3">
    <source>
        <dbReference type="Proteomes" id="UP000549343"/>
    </source>
</evidence>
<evidence type="ECO:0000313" key="2">
    <source>
        <dbReference type="EMBL" id="MBB4777921.1"/>
    </source>
</evidence>
<comment type="caution">
    <text evidence="2">The sequence shown here is derived from an EMBL/GenBank/DDBJ whole genome shotgun (WGS) entry which is preliminary data.</text>
</comment>
<gene>
    <name evidence="2" type="ORF">F4557_006339</name>
</gene>
<protein>
    <submittedName>
        <fullName evidence="2">Transcriptional regulator with XRE-family HTH domain</fullName>
    </submittedName>
</protein>
<accession>A0A7W7N0E4</accession>